<proteinExistence type="predicted"/>
<protein>
    <submittedName>
        <fullName evidence="2">Glycosyltransferase family 2 protein</fullName>
    </submittedName>
</protein>
<sequence length="306" mass="33746">MNPTPLVSIITPVYNQAEYLAATMQSVLAQDYPALEYIVIDDGSSDDSLALAQRLADAHPGRVTVLTQANAGQAATLNRGWGLARGEVLAYLSSDDCLCPGAVTAMVQALQARPAAPVVYCDFWLIDAQGRRLREVQTEDFSAERLAVDLVCQPGPGAFFRRSLFDRTGGWNAALRQVPDFEFWLRAVNQGDFVRVPQCLAEYRIHEGSASFRVMPVARAEEIIGVVSGFWDARAQQQGRARSTAKALSIAAKNHAQSGRVFPALRRFAQALGQRPALALELAMWRQLLVGFLRRLYYQFKTRLAS</sequence>
<dbReference type="InterPro" id="IPR001173">
    <property type="entry name" value="Glyco_trans_2-like"/>
</dbReference>
<evidence type="ECO:0000259" key="1">
    <source>
        <dbReference type="Pfam" id="PF00535"/>
    </source>
</evidence>
<accession>A0AA95SL97</accession>
<dbReference type="SUPFAM" id="SSF53448">
    <property type="entry name" value="Nucleotide-diphospho-sugar transferases"/>
    <property type="match status" value="1"/>
</dbReference>
<keyword evidence="3" id="KW-1185">Reference proteome</keyword>
<dbReference type="InterPro" id="IPR029044">
    <property type="entry name" value="Nucleotide-diphossugar_trans"/>
</dbReference>
<dbReference type="Proteomes" id="UP001177769">
    <property type="component" value="Chromosome"/>
</dbReference>
<evidence type="ECO:0000313" key="2">
    <source>
        <dbReference type="EMBL" id="WIT09982.1"/>
    </source>
</evidence>
<dbReference type="EMBL" id="CP116346">
    <property type="protein sequence ID" value="WIT09982.1"/>
    <property type="molecule type" value="Genomic_DNA"/>
</dbReference>
<dbReference type="RefSeq" id="WP_285231052.1">
    <property type="nucleotide sequence ID" value="NZ_CP116346.1"/>
</dbReference>
<dbReference type="PANTHER" id="PTHR22916">
    <property type="entry name" value="GLYCOSYLTRANSFERASE"/>
    <property type="match status" value="1"/>
</dbReference>
<dbReference type="CDD" id="cd06433">
    <property type="entry name" value="GT_2_WfgS_like"/>
    <property type="match status" value="1"/>
</dbReference>
<dbReference type="PANTHER" id="PTHR22916:SF65">
    <property type="entry name" value="SLR1065 PROTEIN"/>
    <property type="match status" value="1"/>
</dbReference>
<dbReference type="AlphaFoldDB" id="A0AA95SL97"/>
<dbReference type="Gene3D" id="3.90.550.10">
    <property type="entry name" value="Spore Coat Polysaccharide Biosynthesis Protein SpsA, Chain A"/>
    <property type="match status" value="1"/>
</dbReference>
<organism evidence="2 3">
    <name type="scientific">Paucibacter sediminis</name>
    <dbReference type="NCBI Taxonomy" id="3019553"/>
    <lineage>
        <taxon>Bacteria</taxon>
        <taxon>Pseudomonadati</taxon>
        <taxon>Pseudomonadota</taxon>
        <taxon>Betaproteobacteria</taxon>
        <taxon>Burkholderiales</taxon>
        <taxon>Sphaerotilaceae</taxon>
        <taxon>Roseateles</taxon>
    </lineage>
</organism>
<evidence type="ECO:0000313" key="3">
    <source>
        <dbReference type="Proteomes" id="UP001177769"/>
    </source>
</evidence>
<feature type="domain" description="Glycosyltransferase 2-like" evidence="1">
    <location>
        <begin position="8"/>
        <end position="167"/>
    </location>
</feature>
<gene>
    <name evidence="2" type="ORF">PFX98_13660</name>
</gene>
<dbReference type="GO" id="GO:0016758">
    <property type="term" value="F:hexosyltransferase activity"/>
    <property type="evidence" value="ECO:0007669"/>
    <property type="project" value="UniProtKB-ARBA"/>
</dbReference>
<name>A0AA95SL97_9BURK</name>
<dbReference type="Pfam" id="PF00535">
    <property type="entry name" value="Glycos_transf_2"/>
    <property type="match status" value="1"/>
</dbReference>
<reference evidence="2" key="1">
    <citation type="submission" date="2023-01" db="EMBL/GenBank/DDBJ databases">
        <title>Whole genome sequence of Paucibacter sp. S2-9 isolated from pond sediment.</title>
        <authorList>
            <person name="Jung J.Y."/>
        </authorList>
    </citation>
    <scope>NUCLEOTIDE SEQUENCE</scope>
    <source>
        <strain evidence="2">S2-9</strain>
    </source>
</reference>
<dbReference type="KEGG" id="pais:PFX98_13660"/>